<evidence type="ECO:0000313" key="5">
    <source>
        <dbReference type="Proteomes" id="UP000233565"/>
    </source>
</evidence>
<organism evidence="3 4">
    <name type="scientific">Nocardioides alpinus</name>
    <dbReference type="NCBI Taxonomy" id="748909"/>
    <lineage>
        <taxon>Bacteria</taxon>
        <taxon>Bacillati</taxon>
        <taxon>Actinomycetota</taxon>
        <taxon>Actinomycetes</taxon>
        <taxon>Propionibacteriales</taxon>
        <taxon>Nocardioidaceae</taxon>
        <taxon>Nocardioides</taxon>
    </lineage>
</organism>
<dbReference type="SUPFAM" id="SSF52540">
    <property type="entry name" value="P-loop containing nucleoside triphosphate hydrolases"/>
    <property type="match status" value="1"/>
</dbReference>
<evidence type="ECO:0008006" key="6">
    <source>
        <dbReference type="Google" id="ProtNLM"/>
    </source>
</evidence>
<evidence type="ECO:0000313" key="3">
    <source>
        <dbReference type="EMBL" id="SFB10910.1"/>
    </source>
</evidence>
<protein>
    <recommendedName>
        <fullName evidence="6">Sulfotransferase family protein</fullName>
    </recommendedName>
</protein>
<dbReference type="STRING" id="748909.SAMN05192575_103422"/>
<dbReference type="Proteomes" id="UP000199113">
    <property type="component" value="Unassembled WGS sequence"/>
</dbReference>
<dbReference type="AlphaFoldDB" id="A0A1I0YEI0"/>
<dbReference type="Proteomes" id="UP000233565">
    <property type="component" value="Unassembled WGS sequence"/>
</dbReference>
<proteinExistence type="predicted"/>
<gene>
    <name evidence="2" type="ORF">CXG46_14295</name>
    <name evidence="3" type="ORF">SAMN05192575_103422</name>
</gene>
<name>A0A1I0YEI0_9ACTN</name>
<keyword evidence="5" id="KW-1185">Reference proteome</keyword>
<reference evidence="3" key="1">
    <citation type="submission" date="2016-10" db="EMBL/GenBank/DDBJ databases">
        <authorList>
            <person name="de Groot N.N."/>
        </authorList>
    </citation>
    <scope>NUCLEOTIDE SEQUENCE [LARGE SCALE GENOMIC DNA]</scope>
    <source>
        <strain evidence="3">CGMCC 1.10697</strain>
    </source>
</reference>
<dbReference type="EMBL" id="FOKC01000003">
    <property type="protein sequence ID" value="SFB10910.1"/>
    <property type="molecule type" value="Genomic_DNA"/>
</dbReference>
<evidence type="ECO:0000313" key="2">
    <source>
        <dbReference type="EMBL" id="PKH38908.1"/>
    </source>
</evidence>
<sequence>MARRVFLHCGTAKSGTTFLQDLWWRHRDGLRERGLLLPGTGPRDHFTAAAVVKGMTAVVETLRDRERDAWERLVDESRDWPGDVLISNEHFSDTPPEGVAAALADLASVADEVHVVLTARDLGRVLPSAWQQRVKMGARQPYRRFLATVRRGEEDQKFWRYQDVPAILARWSPGIPADRVHLVVVPPSGAPRDQLWVRTAEVLGVDVTDLDTEARRPNDSLGLVEAELLRRINEALPRSGRSPDLTRHIKGTFVPELLAGSTARESLVVPAKHHAWTLERSREIVASVRASAYDVVGDLDDLLPGPSQEGRTPDEVSEEELLGAAGTVLAQIDAEASAGTLDEAVALIAADLRAQVEPSASGRAVSHEDPAPPGSPSRTALGRVVRRIAGQRGTNAQ</sequence>
<accession>A0A1I0YEI0</accession>
<reference evidence="2 5" key="2">
    <citation type="submission" date="2017-12" db="EMBL/GenBank/DDBJ databases">
        <title>Pharmacopeia of the Arctic Ocean.</title>
        <authorList>
            <person name="Collins E."/>
            <person name="Ducluzeau A.-L."/>
        </authorList>
    </citation>
    <scope>NUCLEOTIDE SEQUENCE [LARGE SCALE GENOMIC DNA]</scope>
    <source>
        <strain evidence="2 5">DSM 23325</strain>
    </source>
</reference>
<evidence type="ECO:0000256" key="1">
    <source>
        <dbReference type="SAM" id="MobiDB-lite"/>
    </source>
</evidence>
<dbReference type="EMBL" id="PJBV01000032">
    <property type="protein sequence ID" value="PKH38908.1"/>
    <property type="molecule type" value="Genomic_DNA"/>
</dbReference>
<evidence type="ECO:0000313" key="4">
    <source>
        <dbReference type="Proteomes" id="UP000199113"/>
    </source>
</evidence>
<dbReference type="InterPro" id="IPR027417">
    <property type="entry name" value="P-loop_NTPase"/>
</dbReference>
<dbReference type="Gene3D" id="3.40.50.300">
    <property type="entry name" value="P-loop containing nucleotide triphosphate hydrolases"/>
    <property type="match status" value="1"/>
</dbReference>
<dbReference type="OrthoDB" id="5144031at2"/>
<feature type="region of interest" description="Disordered" evidence="1">
    <location>
        <begin position="358"/>
        <end position="397"/>
    </location>
</feature>
<dbReference type="RefSeq" id="WP_091197924.1">
    <property type="nucleotide sequence ID" value="NZ_FOKC01000003.1"/>
</dbReference>